<keyword evidence="2" id="KW-1185">Reference proteome</keyword>
<organism evidence="1 2">
    <name type="scientific">Flagellimonas spongiicola</name>
    <dbReference type="NCBI Taxonomy" id="2942208"/>
    <lineage>
        <taxon>Bacteria</taxon>
        <taxon>Pseudomonadati</taxon>
        <taxon>Bacteroidota</taxon>
        <taxon>Flavobacteriia</taxon>
        <taxon>Flavobacteriales</taxon>
        <taxon>Flavobacteriaceae</taxon>
        <taxon>Flagellimonas</taxon>
    </lineage>
</organism>
<gene>
    <name evidence="1" type="ORF">M3P19_11710</name>
</gene>
<sequence length="123" mass="14281">MKIRIRENSIRFRLTKSEVQKLCDEGVFEQQTKFDDSVFSYAVKATAAFKNLQAQFSNGTITLLVPNELLREWYKNEKVGFYHTQNLNNGESLSLTLEKDFVCMDETIEDQSDNYPNPKMLQG</sequence>
<name>A0ABT0PTF8_9FLAO</name>
<protein>
    <submittedName>
        <fullName evidence="1">Uncharacterized protein</fullName>
    </submittedName>
</protein>
<comment type="caution">
    <text evidence="1">The sequence shown here is derived from an EMBL/GenBank/DDBJ whole genome shotgun (WGS) entry which is preliminary data.</text>
</comment>
<dbReference type="Pfam" id="PF22668">
    <property type="entry name" value="DUF7009"/>
    <property type="match status" value="1"/>
</dbReference>
<dbReference type="InterPro" id="IPR053825">
    <property type="entry name" value="DUF7009"/>
</dbReference>
<dbReference type="Proteomes" id="UP001203607">
    <property type="component" value="Unassembled WGS sequence"/>
</dbReference>
<dbReference type="RefSeq" id="WP_249657868.1">
    <property type="nucleotide sequence ID" value="NZ_JAMFMA010000003.1"/>
</dbReference>
<dbReference type="EMBL" id="JAMFMA010000003">
    <property type="protein sequence ID" value="MCL6274679.1"/>
    <property type="molecule type" value="Genomic_DNA"/>
</dbReference>
<accession>A0ABT0PTF8</accession>
<reference evidence="1 2" key="1">
    <citation type="submission" date="2022-05" db="EMBL/GenBank/DDBJ databases">
        <authorList>
            <person name="Park J.-S."/>
        </authorList>
    </citation>
    <scope>NUCLEOTIDE SEQUENCE [LARGE SCALE GENOMIC DNA]</scope>
    <source>
        <strain evidence="1 2">2012CJ35-5</strain>
    </source>
</reference>
<evidence type="ECO:0000313" key="2">
    <source>
        <dbReference type="Proteomes" id="UP001203607"/>
    </source>
</evidence>
<proteinExistence type="predicted"/>
<evidence type="ECO:0000313" key="1">
    <source>
        <dbReference type="EMBL" id="MCL6274679.1"/>
    </source>
</evidence>